<gene>
    <name evidence="1" type="ORF">ACFO6W_00785</name>
</gene>
<accession>A0ABV9KQ04</accession>
<protein>
    <submittedName>
        <fullName evidence="1">Uncharacterized protein</fullName>
    </submittedName>
</protein>
<organism evidence="1 2">
    <name type="scientific">Dysgonomonas termitidis</name>
    <dbReference type="NCBI Taxonomy" id="1516126"/>
    <lineage>
        <taxon>Bacteria</taxon>
        <taxon>Pseudomonadati</taxon>
        <taxon>Bacteroidota</taxon>
        <taxon>Bacteroidia</taxon>
        <taxon>Bacteroidales</taxon>
        <taxon>Dysgonomonadaceae</taxon>
        <taxon>Dysgonomonas</taxon>
    </lineage>
</organism>
<sequence>MADLDNGLPPEGIDVTDNRISSVNIGRADADNMNINDINSINISSLKVDVQSVRKVSAILVSTEPAGRNIAMFL</sequence>
<evidence type="ECO:0000313" key="2">
    <source>
        <dbReference type="Proteomes" id="UP001596023"/>
    </source>
</evidence>
<evidence type="ECO:0000313" key="1">
    <source>
        <dbReference type="EMBL" id="MFC4672220.1"/>
    </source>
</evidence>
<reference evidence="2" key="1">
    <citation type="journal article" date="2019" name="Int. J. Syst. Evol. Microbiol.">
        <title>The Global Catalogue of Microorganisms (GCM) 10K type strain sequencing project: providing services to taxonomists for standard genome sequencing and annotation.</title>
        <authorList>
            <consortium name="The Broad Institute Genomics Platform"/>
            <consortium name="The Broad Institute Genome Sequencing Center for Infectious Disease"/>
            <person name="Wu L."/>
            <person name="Ma J."/>
        </authorList>
    </citation>
    <scope>NUCLEOTIDE SEQUENCE [LARGE SCALE GENOMIC DNA]</scope>
    <source>
        <strain evidence="2">CCUG 66188</strain>
    </source>
</reference>
<dbReference type="EMBL" id="JBHSGN010000005">
    <property type="protein sequence ID" value="MFC4672220.1"/>
    <property type="molecule type" value="Genomic_DNA"/>
</dbReference>
<keyword evidence="2" id="KW-1185">Reference proteome</keyword>
<comment type="caution">
    <text evidence="1">The sequence shown here is derived from an EMBL/GenBank/DDBJ whole genome shotgun (WGS) entry which is preliminary data.</text>
</comment>
<proteinExistence type="predicted"/>
<dbReference type="RefSeq" id="WP_379993400.1">
    <property type="nucleotide sequence ID" value="NZ_JBHSGN010000005.1"/>
</dbReference>
<name>A0ABV9KQ04_9BACT</name>
<dbReference type="Proteomes" id="UP001596023">
    <property type="component" value="Unassembled WGS sequence"/>
</dbReference>